<dbReference type="EMBL" id="UZAG01005125">
    <property type="protein sequence ID" value="VDO17508.1"/>
    <property type="molecule type" value="Genomic_DNA"/>
</dbReference>
<feature type="region of interest" description="Disordered" evidence="1">
    <location>
        <begin position="40"/>
        <end position="59"/>
    </location>
</feature>
<evidence type="ECO:0000313" key="2">
    <source>
        <dbReference type="EMBL" id="VDO17508.1"/>
    </source>
</evidence>
<proteinExistence type="predicted"/>
<evidence type="ECO:0000256" key="1">
    <source>
        <dbReference type="SAM" id="MobiDB-lite"/>
    </source>
</evidence>
<sequence>MAFTPERGALIVDSQYENEDQQFLEEIHLSKSNCNGADSGSINGDYGSSSGFYNPDHSQQSVKTYARLRTVKTEPIDYDEQTCSENGFLFSHPSSIVFC</sequence>
<reference evidence="4" key="1">
    <citation type="submission" date="2017-02" db="UniProtKB">
        <authorList>
            <consortium name="WormBaseParasite"/>
        </authorList>
    </citation>
    <scope>IDENTIFICATION</scope>
</reference>
<keyword evidence="3" id="KW-1185">Reference proteome</keyword>
<gene>
    <name evidence="2" type="ORF">BTMF_LOCUS4965</name>
</gene>
<dbReference type="WBParaSite" id="BTMF_0000568801-mRNA-1">
    <property type="protein sequence ID" value="BTMF_0000568801-mRNA-1"/>
    <property type="gene ID" value="BTMF_0000568801"/>
</dbReference>
<evidence type="ECO:0000313" key="3">
    <source>
        <dbReference type="Proteomes" id="UP000280834"/>
    </source>
</evidence>
<dbReference type="Proteomes" id="UP000280834">
    <property type="component" value="Unassembled WGS sequence"/>
</dbReference>
<protein>
    <submittedName>
        <fullName evidence="2 4">Uncharacterized protein</fullName>
    </submittedName>
</protein>
<accession>A0A0R3QH28</accession>
<name>A0A0R3QH28_9BILA</name>
<dbReference type="STRING" id="42155.A0A0R3QH28"/>
<reference evidence="2 3" key="2">
    <citation type="submission" date="2018-11" db="EMBL/GenBank/DDBJ databases">
        <authorList>
            <consortium name="Pathogen Informatics"/>
        </authorList>
    </citation>
    <scope>NUCLEOTIDE SEQUENCE [LARGE SCALE GENOMIC DNA]</scope>
</reference>
<dbReference type="AlphaFoldDB" id="A0A0R3QH28"/>
<organism evidence="4">
    <name type="scientific">Brugia timori</name>
    <dbReference type="NCBI Taxonomy" id="42155"/>
    <lineage>
        <taxon>Eukaryota</taxon>
        <taxon>Metazoa</taxon>
        <taxon>Ecdysozoa</taxon>
        <taxon>Nematoda</taxon>
        <taxon>Chromadorea</taxon>
        <taxon>Rhabditida</taxon>
        <taxon>Spirurina</taxon>
        <taxon>Spiruromorpha</taxon>
        <taxon>Filarioidea</taxon>
        <taxon>Onchocercidae</taxon>
        <taxon>Brugia</taxon>
    </lineage>
</organism>
<evidence type="ECO:0000313" key="4">
    <source>
        <dbReference type="WBParaSite" id="BTMF_0000568801-mRNA-1"/>
    </source>
</evidence>